<dbReference type="OrthoDB" id="122438at2759"/>
<reference evidence="3" key="1">
    <citation type="submission" date="2025-08" db="UniProtKB">
        <authorList>
            <consortium name="RefSeq"/>
        </authorList>
    </citation>
    <scope>IDENTIFICATION</scope>
    <source>
        <tissue evidence="3">Whole larval tissue</tissue>
    </source>
</reference>
<evidence type="ECO:0000259" key="1">
    <source>
        <dbReference type="Pfam" id="PF13843"/>
    </source>
</evidence>
<gene>
    <name evidence="3" type="primary">LOC126911054</name>
</gene>
<protein>
    <submittedName>
        <fullName evidence="3">PiggyBac transposable element-derived protein 3-like</fullName>
    </submittedName>
</protein>
<name>A0A9R0EUU5_SPOFR</name>
<dbReference type="PANTHER" id="PTHR47272">
    <property type="entry name" value="DDE_TNP_1_7 DOMAIN-CONTAINING PROTEIN"/>
    <property type="match status" value="1"/>
</dbReference>
<evidence type="ECO:0000313" key="2">
    <source>
        <dbReference type="Proteomes" id="UP000829999"/>
    </source>
</evidence>
<dbReference type="Pfam" id="PF13843">
    <property type="entry name" value="DDE_Tnp_1_7"/>
    <property type="match status" value="1"/>
</dbReference>
<dbReference type="GeneID" id="126911054"/>
<dbReference type="Proteomes" id="UP000829999">
    <property type="component" value="Chromosome 9"/>
</dbReference>
<accession>A0A9R0EUU5</accession>
<sequence>MFDILSDPSRVFNGDETNFLLCPKTGVVLALKGDRNVYEIDRGQAKSSITVMFTFCANGDLTPPMIILPYKRLPGDIATKVPEEWGIGLSDNGWMKAELFYDYINNVLHPYLLKKGQMFPIILFVDGHKTHLTLQVSELCTNLKIILIALYPNCTRILQPADVAAFFPLKCAWKQNVQHDRLHKIRPIINDLNNRFAAVPLEQRLSLDEQMCATKIGHYMKQYLPNKPHKWGFKLFLICSVYGFAHKFEIYTGGDKHHRINDEPDLGPTGNTVVRLTRIVPRRANHIIYFDNYYTSVPLVTYLAKEGIYCLGTIQSNRIPNNKLPDKKTLMKRTVPRGHHEEQVANVDGIDISAVVWKDNKPVTLLSTYTGAMPVTTISRYDKATKQRVSINCPNVIKDYNTHMGGVDLLDSFVGRYHITRKSRKWTNRLFFHLLDVTIINSWLLYKKTLKQTRSDTRPLNLCKYRLELANSLCNLGVQGNSTKRGCPSSSSLEAELQLKKKRGPAQTMPPKDVRQDKTDHWQKWGDRARCKYPNCKGYTFTYCEKCQVSLCYNRDNNCFYKFHTE</sequence>
<feature type="domain" description="PiggyBac transposable element-derived protein" evidence="1">
    <location>
        <begin position="177"/>
        <end position="443"/>
    </location>
</feature>
<keyword evidence="2" id="KW-1185">Reference proteome</keyword>
<proteinExistence type="predicted"/>
<organism evidence="2 3">
    <name type="scientific">Spodoptera frugiperda</name>
    <name type="common">Fall armyworm</name>
    <dbReference type="NCBI Taxonomy" id="7108"/>
    <lineage>
        <taxon>Eukaryota</taxon>
        <taxon>Metazoa</taxon>
        <taxon>Ecdysozoa</taxon>
        <taxon>Arthropoda</taxon>
        <taxon>Hexapoda</taxon>
        <taxon>Insecta</taxon>
        <taxon>Pterygota</taxon>
        <taxon>Neoptera</taxon>
        <taxon>Endopterygota</taxon>
        <taxon>Lepidoptera</taxon>
        <taxon>Glossata</taxon>
        <taxon>Ditrysia</taxon>
        <taxon>Noctuoidea</taxon>
        <taxon>Noctuidae</taxon>
        <taxon>Amphipyrinae</taxon>
        <taxon>Spodoptera</taxon>
    </lineage>
</organism>
<dbReference type="PANTHER" id="PTHR47272:SF1">
    <property type="entry name" value="PIGGYBAC TRANSPOSABLE ELEMENT-DERIVED PROTEIN 3-LIKE"/>
    <property type="match status" value="1"/>
</dbReference>
<dbReference type="AlphaFoldDB" id="A0A9R0EUU5"/>
<dbReference type="RefSeq" id="XP_050551869.1">
    <property type="nucleotide sequence ID" value="XM_050695912.1"/>
</dbReference>
<dbReference type="InterPro" id="IPR029526">
    <property type="entry name" value="PGBD"/>
</dbReference>
<evidence type="ECO:0000313" key="3">
    <source>
        <dbReference type="RefSeq" id="XP_050551869.1"/>
    </source>
</evidence>